<protein>
    <submittedName>
        <fullName evidence="1">Uncharacterized protein</fullName>
    </submittedName>
</protein>
<sequence length="148" mass="16710">MASPINRYSPDKPDCQSTRLHRFGECSCTLTQLWARFEAARVGVNEPSLDHSRAKRSLSRLFWGQHDPGGSKGLIGTGYRLSIVRVTCSQISHIRFTHFTVQECIPRTLDPGDSTALNLRVINSKWRLLLTCVRRTSPGRWTLSSRVA</sequence>
<evidence type="ECO:0000313" key="1">
    <source>
        <dbReference type="EMBL" id="PKI75695.1"/>
    </source>
</evidence>
<organism evidence="1 2">
    <name type="scientific">Punica granatum</name>
    <name type="common">Pomegranate</name>
    <dbReference type="NCBI Taxonomy" id="22663"/>
    <lineage>
        <taxon>Eukaryota</taxon>
        <taxon>Viridiplantae</taxon>
        <taxon>Streptophyta</taxon>
        <taxon>Embryophyta</taxon>
        <taxon>Tracheophyta</taxon>
        <taxon>Spermatophyta</taxon>
        <taxon>Magnoliopsida</taxon>
        <taxon>eudicotyledons</taxon>
        <taxon>Gunneridae</taxon>
        <taxon>Pentapetalae</taxon>
        <taxon>rosids</taxon>
        <taxon>malvids</taxon>
        <taxon>Myrtales</taxon>
        <taxon>Lythraceae</taxon>
        <taxon>Punica</taxon>
    </lineage>
</organism>
<proteinExistence type="predicted"/>
<evidence type="ECO:0000313" key="2">
    <source>
        <dbReference type="Proteomes" id="UP000233551"/>
    </source>
</evidence>
<dbReference type="EMBL" id="PGOL01000159">
    <property type="protein sequence ID" value="PKI75695.1"/>
    <property type="molecule type" value="Genomic_DNA"/>
</dbReference>
<comment type="caution">
    <text evidence="1">The sequence shown here is derived from an EMBL/GenBank/DDBJ whole genome shotgun (WGS) entry which is preliminary data.</text>
</comment>
<name>A0A2I0L4Q9_PUNGR</name>
<accession>A0A2I0L4Q9</accession>
<dbReference type="AlphaFoldDB" id="A0A2I0L4Q9"/>
<reference evidence="1 2" key="1">
    <citation type="submission" date="2017-11" db="EMBL/GenBank/DDBJ databases">
        <title>De-novo sequencing of pomegranate (Punica granatum L.) genome.</title>
        <authorList>
            <person name="Akparov Z."/>
            <person name="Amiraslanov A."/>
            <person name="Hajiyeva S."/>
            <person name="Abbasov M."/>
            <person name="Kaur K."/>
            <person name="Hamwieh A."/>
            <person name="Solovyev V."/>
            <person name="Salamov A."/>
            <person name="Braich B."/>
            <person name="Kosarev P."/>
            <person name="Mahmoud A."/>
            <person name="Hajiyev E."/>
            <person name="Babayeva S."/>
            <person name="Izzatullayeva V."/>
            <person name="Mammadov A."/>
            <person name="Mammadov A."/>
            <person name="Sharifova S."/>
            <person name="Ojaghi J."/>
            <person name="Eynullazada K."/>
            <person name="Bayramov B."/>
            <person name="Abdulazimova A."/>
            <person name="Shahmuradov I."/>
        </authorList>
    </citation>
    <scope>NUCLEOTIDE SEQUENCE [LARGE SCALE GENOMIC DNA]</scope>
    <source>
        <strain evidence="2">cv. AG2017</strain>
        <tissue evidence="1">Leaf</tissue>
    </source>
</reference>
<dbReference type="Proteomes" id="UP000233551">
    <property type="component" value="Unassembled WGS sequence"/>
</dbReference>
<keyword evidence="2" id="KW-1185">Reference proteome</keyword>
<gene>
    <name evidence="1" type="ORF">CRG98_003955</name>
</gene>